<dbReference type="AlphaFoldDB" id="A0A7W7ICG4"/>
<accession>A0A7W7ICG4</accession>
<dbReference type="EMBL" id="JACHMV010000001">
    <property type="protein sequence ID" value="MBB4774451.1"/>
    <property type="molecule type" value="Genomic_DNA"/>
</dbReference>
<evidence type="ECO:0000313" key="3">
    <source>
        <dbReference type="Proteomes" id="UP000549343"/>
    </source>
</evidence>
<reference evidence="4" key="2">
    <citation type="journal article" date="2019" name="Int. J. Syst. Evol. Microbiol.">
        <title>The Global Catalogue of Microorganisms (GCM) 10K type strain sequencing project: providing services to taxonomists for standard genome sequencing and annotation.</title>
        <authorList>
            <consortium name="The Broad Institute Genomics Platform"/>
            <consortium name="The Broad Institute Genome Sequencing Center for Infectious Disease"/>
            <person name="Wu L."/>
            <person name="Ma J."/>
        </authorList>
    </citation>
    <scope>NUCLEOTIDE SEQUENCE [LARGE SCALE GENOMIC DNA]</scope>
    <source>
        <strain evidence="4">JCM 10667</strain>
    </source>
</reference>
<protein>
    <submittedName>
        <fullName evidence="2">Uncharacterized protein</fullName>
    </submittedName>
</protein>
<dbReference type="RefSeq" id="WP_184883105.1">
    <property type="nucleotide sequence ID" value="NZ_BAAAHD010000091.1"/>
</dbReference>
<gene>
    <name evidence="2" type="ORF">F4557_002869</name>
    <name evidence="1" type="ORF">GCM10009546_69970</name>
</gene>
<keyword evidence="4" id="KW-1185">Reference proteome</keyword>
<reference evidence="1" key="4">
    <citation type="submission" date="2023-12" db="EMBL/GenBank/DDBJ databases">
        <authorList>
            <person name="Sun Q."/>
            <person name="Inoue M."/>
        </authorList>
    </citation>
    <scope>NUCLEOTIDE SEQUENCE</scope>
    <source>
        <strain evidence="1">JCM 10667</strain>
    </source>
</reference>
<sequence>MRWPPQVVDPRDPLLVFTEDGRQIPANVPLPPEPVWVLHPEERELSVDGPVDERAEAAMPLGWPGWRLRLLELDQVRSIGLDRIRTVRGFVRPRVITEQPVHGVTTPYGSPVHAVPPKVWLPGIGTETTWRIEVRSSGEGGMVGSRNVTSDGPVSVDDLWDGLPRPLAGAYDVVVRGPLGRGARRSVVVAEGLRVSFHPEVRLFAAGGLSAAEADVRAGPGARVVPRELHFDARERARVVSFQAPSGSEPLVITPPHLEVLHQHPDVGAVWSAGPLRLTSESFDEPGELLVRLPGASKLPALNVLTSSGTAQTLEPSGSQRGGMARYPLIKLRDTVGEFKRAELLLGETPLVYVRPRRLATGVSDAGGHLLLQDAVEIEGLTAGVYLVTAPWRRPVLLPVTENRIVLPADLRDAGPVSVLLQVEDPWAFTDWPRWPSGQALTCDRPGVYEAGDEEETALGEFLVGDAAPPARIERMERLWTIVDLDDDLQDAGAAPYIAGPCERLLAAAPNAALSALPTAMPAAERVVPLLVRTGLAAVAFDVGGPGPDPRVVRELWSTAPAAAALLAAFGDAHWVDAARDVCGDVLDTVLRDGRDPHAGVGRFGPEAARLAHMNPQQLESVWSAANVVPRTLLDPDARLAAARRLFDTRRSATAASLARQAADLVTHVRQVIAKSSHPRLTEQIDRRAPGKAAAGWQLLPAASAAMALTARLAARGDEEAAGAERSTRKWWLPLAMLAPELAGIDLVVAELLLSAPTLEWPAATSDEEV</sequence>
<proteinExistence type="predicted"/>
<evidence type="ECO:0000313" key="4">
    <source>
        <dbReference type="Proteomes" id="UP001501427"/>
    </source>
</evidence>
<name>A0A7W7ICG4_9ACTN</name>
<evidence type="ECO:0000313" key="1">
    <source>
        <dbReference type="EMBL" id="GAA0597932.1"/>
    </source>
</evidence>
<evidence type="ECO:0000313" key="2">
    <source>
        <dbReference type="EMBL" id="MBB4774451.1"/>
    </source>
</evidence>
<dbReference type="Proteomes" id="UP000549343">
    <property type="component" value="Unassembled WGS sequence"/>
</dbReference>
<reference evidence="1" key="1">
    <citation type="journal article" date="2014" name="Int. J. Syst. Evol. Microbiol.">
        <title>Complete genome of a new Firmicutes species belonging to the dominant human colonic microbiota ('Ruminococcus bicirculans') reveals two chromosomes and a selective capacity to utilize plant glucans.</title>
        <authorList>
            <consortium name="NISC Comparative Sequencing Program"/>
            <person name="Wegmann U."/>
            <person name="Louis P."/>
            <person name="Goesmann A."/>
            <person name="Henrissat B."/>
            <person name="Duncan S.H."/>
            <person name="Flint H.J."/>
        </authorList>
    </citation>
    <scope>NUCLEOTIDE SEQUENCE</scope>
    <source>
        <strain evidence="1">JCM 10667</strain>
    </source>
</reference>
<dbReference type="EMBL" id="BAAAHD010000091">
    <property type="protein sequence ID" value="GAA0597932.1"/>
    <property type="molecule type" value="Genomic_DNA"/>
</dbReference>
<dbReference type="Proteomes" id="UP001501427">
    <property type="component" value="Unassembled WGS sequence"/>
</dbReference>
<reference evidence="2 3" key="3">
    <citation type="submission" date="2020-08" db="EMBL/GenBank/DDBJ databases">
        <title>Sequencing the genomes of 1000 actinobacteria strains.</title>
        <authorList>
            <person name="Klenk H.-P."/>
        </authorList>
    </citation>
    <scope>NUCLEOTIDE SEQUENCE [LARGE SCALE GENOMIC DNA]</scope>
    <source>
        <strain evidence="2 3">DSM 44772</strain>
    </source>
</reference>
<comment type="caution">
    <text evidence="2">The sequence shown here is derived from an EMBL/GenBank/DDBJ whole genome shotgun (WGS) entry which is preliminary data.</text>
</comment>
<organism evidence="2 3">
    <name type="scientific">Actinomadura livida</name>
    <dbReference type="NCBI Taxonomy" id="79909"/>
    <lineage>
        <taxon>Bacteria</taxon>
        <taxon>Bacillati</taxon>
        <taxon>Actinomycetota</taxon>
        <taxon>Actinomycetes</taxon>
        <taxon>Streptosporangiales</taxon>
        <taxon>Thermomonosporaceae</taxon>
        <taxon>Actinomadura</taxon>
    </lineage>
</organism>